<feature type="transmembrane region" description="Helical" evidence="1">
    <location>
        <begin position="28"/>
        <end position="49"/>
    </location>
</feature>
<proteinExistence type="predicted"/>
<reference evidence="2" key="2">
    <citation type="journal article" date="2015" name="Data Brief">
        <title>Shoot transcriptome of the giant reed, Arundo donax.</title>
        <authorList>
            <person name="Barrero R.A."/>
            <person name="Guerrero F.D."/>
            <person name="Moolhuijzen P."/>
            <person name="Goolsby J.A."/>
            <person name="Tidwell J."/>
            <person name="Bellgard S.E."/>
            <person name="Bellgard M.I."/>
        </authorList>
    </citation>
    <scope>NUCLEOTIDE SEQUENCE</scope>
    <source>
        <tissue evidence="2">Shoot tissue taken approximately 20 cm above the soil surface</tissue>
    </source>
</reference>
<organism evidence="2">
    <name type="scientific">Arundo donax</name>
    <name type="common">Giant reed</name>
    <name type="synonym">Donax arundinaceus</name>
    <dbReference type="NCBI Taxonomy" id="35708"/>
    <lineage>
        <taxon>Eukaryota</taxon>
        <taxon>Viridiplantae</taxon>
        <taxon>Streptophyta</taxon>
        <taxon>Embryophyta</taxon>
        <taxon>Tracheophyta</taxon>
        <taxon>Spermatophyta</taxon>
        <taxon>Magnoliopsida</taxon>
        <taxon>Liliopsida</taxon>
        <taxon>Poales</taxon>
        <taxon>Poaceae</taxon>
        <taxon>PACMAD clade</taxon>
        <taxon>Arundinoideae</taxon>
        <taxon>Arundineae</taxon>
        <taxon>Arundo</taxon>
    </lineage>
</organism>
<dbReference type="EMBL" id="GBRH01170820">
    <property type="protein sequence ID" value="JAE27076.1"/>
    <property type="molecule type" value="Transcribed_RNA"/>
</dbReference>
<protein>
    <submittedName>
        <fullName evidence="2">Uncharacterized protein</fullName>
    </submittedName>
</protein>
<reference evidence="2" key="1">
    <citation type="submission" date="2014-09" db="EMBL/GenBank/DDBJ databases">
        <authorList>
            <person name="Magalhaes I.L.F."/>
            <person name="Oliveira U."/>
            <person name="Santos F.R."/>
            <person name="Vidigal T.H.D.A."/>
            <person name="Brescovit A.D."/>
            <person name="Santos A.J."/>
        </authorList>
    </citation>
    <scope>NUCLEOTIDE SEQUENCE</scope>
    <source>
        <tissue evidence="2">Shoot tissue taken approximately 20 cm above the soil surface</tissue>
    </source>
</reference>
<evidence type="ECO:0000256" key="1">
    <source>
        <dbReference type="SAM" id="Phobius"/>
    </source>
</evidence>
<keyword evidence="1" id="KW-0472">Membrane</keyword>
<dbReference type="AlphaFoldDB" id="A0A0A9GWY6"/>
<evidence type="ECO:0000313" key="2">
    <source>
        <dbReference type="EMBL" id="JAE27076.1"/>
    </source>
</evidence>
<accession>A0A0A9GWY6</accession>
<keyword evidence="1" id="KW-0812">Transmembrane</keyword>
<keyword evidence="1" id="KW-1133">Transmembrane helix</keyword>
<name>A0A0A9GWY6_ARUDO</name>
<sequence>MLIIGSLSHSSGFTLVSLAILTCNSSALTSFLSVYVSPGLILPLFLVLCL</sequence>